<dbReference type="InterPro" id="IPR012340">
    <property type="entry name" value="NA-bd_OB-fold"/>
</dbReference>
<keyword evidence="2" id="KW-1185">Reference proteome</keyword>
<dbReference type="SUPFAM" id="SSF50249">
    <property type="entry name" value="Nucleic acid-binding proteins"/>
    <property type="match status" value="1"/>
</dbReference>
<sequence length="188" mass="20557">MSPRVLKRGTCRALMCNDLLSNPYLQVLGVISVPPAASFTNALEFQLKISDGFEAIYAMLNPSLNYLVVAGRIKVHTILAVRTFFAVEFCTLRIVRLEDVAVAGAATRLYGQPTSLDISLDPANAAGQVMKFLLEDVCRNGFTTQLPLKGCSDREDEDFFDTRNGKREGGKDRQIGGARLMSSAADTF</sequence>
<accession>A0A165GMU8</accession>
<evidence type="ECO:0000313" key="2">
    <source>
        <dbReference type="Proteomes" id="UP000076842"/>
    </source>
</evidence>
<name>A0A165GMU8_9BASI</name>
<dbReference type="Gene3D" id="2.40.50.140">
    <property type="entry name" value="Nucleic acid-binding proteins"/>
    <property type="match status" value="1"/>
</dbReference>
<reference evidence="1 2" key="1">
    <citation type="journal article" date="2016" name="Mol. Biol. Evol.">
        <title>Comparative Genomics of Early-Diverging Mushroom-Forming Fungi Provides Insights into the Origins of Lignocellulose Decay Capabilities.</title>
        <authorList>
            <person name="Nagy L.G."/>
            <person name="Riley R."/>
            <person name="Tritt A."/>
            <person name="Adam C."/>
            <person name="Daum C."/>
            <person name="Floudas D."/>
            <person name="Sun H."/>
            <person name="Yadav J.S."/>
            <person name="Pangilinan J."/>
            <person name="Larsson K.H."/>
            <person name="Matsuura K."/>
            <person name="Barry K."/>
            <person name="Labutti K."/>
            <person name="Kuo R."/>
            <person name="Ohm R.A."/>
            <person name="Bhattacharya S.S."/>
            <person name="Shirouzu T."/>
            <person name="Yoshinaga Y."/>
            <person name="Martin F.M."/>
            <person name="Grigoriev I.V."/>
            <person name="Hibbett D.S."/>
        </authorList>
    </citation>
    <scope>NUCLEOTIDE SEQUENCE [LARGE SCALE GENOMIC DNA]</scope>
    <source>
        <strain evidence="1 2">HHB12733</strain>
    </source>
</reference>
<gene>
    <name evidence="1" type="ORF">CALCODRAFT_482519</name>
</gene>
<evidence type="ECO:0000313" key="1">
    <source>
        <dbReference type="EMBL" id="KZT58263.1"/>
    </source>
</evidence>
<proteinExistence type="predicted"/>
<dbReference type="EMBL" id="KV423953">
    <property type="protein sequence ID" value="KZT58263.1"/>
    <property type="molecule type" value="Genomic_DNA"/>
</dbReference>
<dbReference type="AlphaFoldDB" id="A0A165GMU8"/>
<dbReference type="InParanoid" id="A0A165GMU8"/>
<dbReference type="Proteomes" id="UP000076842">
    <property type="component" value="Unassembled WGS sequence"/>
</dbReference>
<organism evidence="1 2">
    <name type="scientific">Calocera cornea HHB12733</name>
    <dbReference type="NCBI Taxonomy" id="1353952"/>
    <lineage>
        <taxon>Eukaryota</taxon>
        <taxon>Fungi</taxon>
        <taxon>Dikarya</taxon>
        <taxon>Basidiomycota</taxon>
        <taxon>Agaricomycotina</taxon>
        <taxon>Dacrymycetes</taxon>
        <taxon>Dacrymycetales</taxon>
        <taxon>Dacrymycetaceae</taxon>
        <taxon>Calocera</taxon>
    </lineage>
</organism>
<protein>
    <recommendedName>
        <fullName evidence="3">Replication factor-A protein 1 N-terminal domain-containing protein</fullName>
    </recommendedName>
</protein>
<evidence type="ECO:0008006" key="3">
    <source>
        <dbReference type="Google" id="ProtNLM"/>
    </source>
</evidence>